<feature type="region of interest" description="Disordered" evidence="1">
    <location>
        <begin position="29"/>
        <end position="51"/>
    </location>
</feature>
<reference evidence="3" key="1">
    <citation type="submission" date="2016-11" db="UniProtKB">
        <authorList>
            <consortium name="WormBaseParasite"/>
        </authorList>
    </citation>
    <scope>IDENTIFICATION</scope>
    <source>
        <strain evidence="3">pt0022</strain>
    </source>
</reference>
<sequence length="957" mass="110051">MVGRGHPKRHLNKQNLDISRHIEESPNAFNSSIHSRNLGSQNNFNSIQSNSNSASRNVLSHLSHVENIQQNARISSVGSQCTIFPRLPPAKIQQKVIVKTNVYALEITDRIVYRYDVRIEACSGKPHTANATKIDLCRGKQDPYRAKKCMLLIDMALRRYRQLNEFAYAYDLSSTLFTNQPLDLKEVSEITLWSSNVQELQQMFGGNVRISIHISECREYARSFHTTDFNSSITPNLLAQDHSLRQFYEILTNQHGLRSGLYFSFGYGRLYQEKDNNIKLKNGVKILTGVDKSVRFVEGNQSTGLVPALVLDEKKTPFFNEETLMNFAAEMYTPGVPNPSIPNLNGKKFHDFIHCTEPTIKGLRLLRSNNTKTFTANGLSKQPVMYLRNGRMPPLVEAYKRLGINIRPDLPAVVLKSRSGIGFFPFEILYVTPNQKVPDSKLRPDQRLTVMKNSVVAPHIRHDEIERHMEALNLSESTFNPILASFGIRISKSPMMVEANRRIPPQISYSPKCFINVAPDKDCNENVITNFFHSLCSTAEKRGITFNKKFKKKVCPNELEANIKKVVMESSGEKNFFMYVDDQQYTHDQLKLYEALYQVVTQHVKYSTVRNVSHSLENIVNKMNVKNFGHNYHTVPENYAIKRWLSTGNTLVIGYDVCHPEPQSAVERRLNLISTQPSVIGVSFSMIFFFFTHLLIKNEYFRYLLCNLFFYFNFSFNAAKEPETFIGDYAFHEPRQEQVTSSILEGRMFHILKLFHEMRSKLPTLIIITRDGVSEGQHKMVMVDELEALRAGIQNYADFYKKPKYKPKIVLLIAVKRHNKRFFIETKKGEIQNCLPGTVIDHTITRVDATEIFMQSHKVIKGTGKIPAYTILVNEANMEMDELQAFINALCYNHQIITSAVSLPEPIYQADEWAKRGRNNFRTIKQKLDKLPRKPNGKVDWDEVTNKLCYMDRRMEG</sequence>
<feature type="compositionally biased region" description="Low complexity" evidence="1">
    <location>
        <begin position="40"/>
        <end position="51"/>
    </location>
</feature>
<dbReference type="SUPFAM" id="SSF101690">
    <property type="entry name" value="PAZ domain"/>
    <property type="match status" value="1"/>
</dbReference>
<dbReference type="SMART" id="SM00950">
    <property type="entry name" value="Piwi"/>
    <property type="match status" value="1"/>
</dbReference>
<dbReference type="GO" id="GO:0003676">
    <property type="term" value="F:nucleic acid binding"/>
    <property type="evidence" value="ECO:0007669"/>
    <property type="project" value="InterPro"/>
</dbReference>
<accession>A0A1I8ETI7</accession>
<evidence type="ECO:0000256" key="1">
    <source>
        <dbReference type="SAM" id="MobiDB-lite"/>
    </source>
</evidence>
<dbReference type="SUPFAM" id="SSF53098">
    <property type="entry name" value="Ribonuclease H-like"/>
    <property type="match status" value="1"/>
</dbReference>
<name>A0A1I8ETI7_WUCBA</name>
<feature type="compositionally biased region" description="Polar residues" evidence="1">
    <location>
        <begin position="29"/>
        <end position="39"/>
    </location>
</feature>
<evidence type="ECO:0000259" key="2">
    <source>
        <dbReference type="PROSITE" id="PS50822"/>
    </source>
</evidence>
<dbReference type="AlphaFoldDB" id="A0A1I8ETI7"/>
<proteinExistence type="predicted"/>
<dbReference type="InterPro" id="IPR012337">
    <property type="entry name" value="RNaseH-like_sf"/>
</dbReference>
<dbReference type="Gene3D" id="3.30.420.10">
    <property type="entry name" value="Ribonuclease H-like superfamily/Ribonuclease H"/>
    <property type="match status" value="1"/>
</dbReference>
<dbReference type="PANTHER" id="PTHR22891">
    <property type="entry name" value="EUKARYOTIC TRANSLATION INITIATION FACTOR 2C"/>
    <property type="match status" value="1"/>
</dbReference>
<dbReference type="InterPro" id="IPR036397">
    <property type="entry name" value="RNaseH_sf"/>
</dbReference>
<dbReference type="InterPro" id="IPR036085">
    <property type="entry name" value="PAZ_dom_sf"/>
</dbReference>
<dbReference type="Pfam" id="PF02171">
    <property type="entry name" value="Piwi"/>
    <property type="match status" value="2"/>
</dbReference>
<organism evidence="3">
    <name type="scientific">Wuchereria bancrofti</name>
    <dbReference type="NCBI Taxonomy" id="6293"/>
    <lineage>
        <taxon>Eukaryota</taxon>
        <taxon>Metazoa</taxon>
        <taxon>Ecdysozoa</taxon>
        <taxon>Nematoda</taxon>
        <taxon>Chromadorea</taxon>
        <taxon>Rhabditida</taxon>
        <taxon>Spirurina</taxon>
        <taxon>Spiruromorpha</taxon>
        <taxon>Filarioidea</taxon>
        <taxon>Onchocercidae</taxon>
        <taxon>Wuchereria</taxon>
    </lineage>
</organism>
<dbReference type="STRING" id="6293.A0A1I8ETI7"/>
<dbReference type="Gene3D" id="3.40.50.2300">
    <property type="match status" value="1"/>
</dbReference>
<dbReference type="WBParaSite" id="maker-PairedContig_4903-snap-gene-0.8-mRNA-1">
    <property type="protein sequence ID" value="maker-PairedContig_4903-snap-gene-0.8-mRNA-1"/>
    <property type="gene ID" value="maker-PairedContig_4903-snap-gene-0.8"/>
</dbReference>
<evidence type="ECO:0000313" key="3">
    <source>
        <dbReference type="WBParaSite" id="maker-PairedContig_4903-snap-gene-0.8-mRNA-1"/>
    </source>
</evidence>
<dbReference type="PROSITE" id="PS50822">
    <property type="entry name" value="PIWI"/>
    <property type="match status" value="1"/>
</dbReference>
<protein>
    <submittedName>
        <fullName evidence="3">Piwi domain-containing protein</fullName>
    </submittedName>
</protein>
<dbReference type="InterPro" id="IPR003165">
    <property type="entry name" value="Piwi"/>
</dbReference>
<feature type="domain" description="Piwi" evidence="2">
    <location>
        <begin position="599"/>
        <end position="922"/>
    </location>
</feature>